<evidence type="ECO:0000313" key="5">
    <source>
        <dbReference type="EMBL" id="MCM4078631.1"/>
    </source>
</evidence>
<reference evidence="5 6" key="1">
    <citation type="submission" date="2022-06" db="EMBL/GenBank/DDBJ databases">
        <title>Actinoplanes abujensis sp. nov., isolated from Nigerian arid soil.</title>
        <authorList>
            <person name="Ding P."/>
        </authorList>
    </citation>
    <scope>NUCLEOTIDE SEQUENCE [LARGE SCALE GENOMIC DNA]</scope>
    <source>
        <strain evidence="6">TRM88002</strain>
    </source>
</reference>
<name>A0ABT0XXX7_9ACTN</name>
<keyword evidence="3" id="KW-0804">Transcription</keyword>
<dbReference type="SMART" id="SM00418">
    <property type="entry name" value="HTH_ARSR"/>
    <property type="match status" value="1"/>
</dbReference>
<accession>A0ABT0XXX7</accession>
<keyword evidence="1" id="KW-0805">Transcription regulation</keyword>
<evidence type="ECO:0000313" key="6">
    <source>
        <dbReference type="Proteomes" id="UP001523216"/>
    </source>
</evidence>
<keyword evidence="6" id="KW-1185">Reference proteome</keyword>
<protein>
    <submittedName>
        <fullName evidence="5">Metalloregulator ArsR/SmtB family transcription factor</fullName>
    </submittedName>
</protein>
<dbReference type="Pfam" id="PF12840">
    <property type="entry name" value="HTH_20"/>
    <property type="match status" value="1"/>
</dbReference>
<proteinExistence type="predicted"/>
<dbReference type="PANTHER" id="PTHR33154">
    <property type="entry name" value="TRANSCRIPTIONAL REGULATOR, ARSR FAMILY"/>
    <property type="match status" value="1"/>
</dbReference>
<evidence type="ECO:0000256" key="1">
    <source>
        <dbReference type="ARBA" id="ARBA00023015"/>
    </source>
</evidence>
<dbReference type="InterPro" id="IPR036390">
    <property type="entry name" value="WH_DNA-bd_sf"/>
</dbReference>
<dbReference type="SUPFAM" id="SSF46785">
    <property type="entry name" value="Winged helix' DNA-binding domain"/>
    <property type="match status" value="1"/>
</dbReference>
<evidence type="ECO:0000256" key="3">
    <source>
        <dbReference type="ARBA" id="ARBA00023163"/>
    </source>
</evidence>
<sequence length="107" mass="12096">MPDRSDDLFRAMADPTRRRILDLLAERGTMTVAELVAEFPDLVASGISKHLMALRAAGLVTATREGRHQRYAIDAETMARVMAPWVARYERYWSDALTRLRDASTDS</sequence>
<dbReference type="PANTHER" id="PTHR33154:SF33">
    <property type="entry name" value="TRANSCRIPTIONAL REPRESSOR SDPR"/>
    <property type="match status" value="1"/>
</dbReference>
<comment type="caution">
    <text evidence="5">The sequence shown here is derived from an EMBL/GenBank/DDBJ whole genome shotgun (WGS) entry which is preliminary data.</text>
</comment>
<evidence type="ECO:0000259" key="4">
    <source>
        <dbReference type="PROSITE" id="PS50987"/>
    </source>
</evidence>
<gene>
    <name evidence="5" type="ORF">LXN57_13730</name>
</gene>
<dbReference type="InterPro" id="IPR051081">
    <property type="entry name" value="HTH_MetalResp_TranReg"/>
</dbReference>
<organism evidence="5 6">
    <name type="scientific">Paractinoplanes hotanensis</name>
    <dbReference type="NCBI Taxonomy" id="2906497"/>
    <lineage>
        <taxon>Bacteria</taxon>
        <taxon>Bacillati</taxon>
        <taxon>Actinomycetota</taxon>
        <taxon>Actinomycetes</taxon>
        <taxon>Micromonosporales</taxon>
        <taxon>Micromonosporaceae</taxon>
        <taxon>Paractinoplanes</taxon>
    </lineage>
</organism>
<feature type="domain" description="HTH arsR-type" evidence="4">
    <location>
        <begin position="1"/>
        <end position="93"/>
    </location>
</feature>
<keyword evidence="2" id="KW-0238">DNA-binding</keyword>
<evidence type="ECO:0000256" key="2">
    <source>
        <dbReference type="ARBA" id="ARBA00023125"/>
    </source>
</evidence>
<dbReference type="InterPro" id="IPR036388">
    <property type="entry name" value="WH-like_DNA-bd_sf"/>
</dbReference>
<dbReference type="Gene3D" id="1.10.10.10">
    <property type="entry name" value="Winged helix-like DNA-binding domain superfamily/Winged helix DNA-binding domain"/>
    <property type="match status" value="1"/>
</dbReference>
<dbReference type="Proteomes" id="UP001523216">
    <property type="component" value="Unassembled WGS sequence"/>
</dbReference>
<dbReference type="NCBIfam" id="NF033788">
    <property type="entry name" value="HTH_metalloreg"/>
    <property type="match status" value="1"/>
</dbReference>
<dbReference type="InterPro" id="IPR001845">
    <property type="entry name" value="HTH_ArsR_DNA-bd_dom"/>
</dbReference>
<dbReference type="InterPro" id="IPR011991">
    <property type="entry name" value="ArsR-like_HTH"/>
</dbReference>
<dbReference type="EMBL" id="JAMQOL010000016">
    <property type="protein sequence ID" value="MCM4078631.1"/>
    <property type="molecule type" value="Genomic_DNA"/>
</dbReference>
<dbReference type="PROSITE" id="PS50987">
    <property type="entry name" value="HTH_ARSR_2"/>
    <property type="match status" value="1"/>
</dbReference>
<dbReference type="PRINTS" id="PR00778">
    <property type="entry name" value="HTHARSR"/>
</dbReference>
<dbReference type="RefSeq" id="WP_221374549.1">
    <property type="nucleotide sequence ID" value="NZ_JAMQOL010000016.1"/>
</dbReference>
<dbReference type="CDD" id="cd00090">
    <property type="entry name" value="HTH_ARSR"/>
    <property type="match status" value="1"/>
</dbReference>